<dbReference type="PANTHER" id="PTHR46648">
    <property type="entry name" value="HIT FAMILY PROTEIN 1"/>
    <property type="match status" value="1"/>
</dbReference>
<reference evidence="2 3" key="1">
    <citation type="submission" date="2018-06" db="EMBL/GenBank/DDBJ databases">
        <title>Comparative genomics reveals the genomic features of Rhizophagus irregularis, R. cerebriforme, R. diaphanum and Gigaspora rosea, and their symbiotic lifestyle signature.</title>
        <authorList>
            <person name="Morin E."/>
            <person name="San Clemente H."/>
            <person name="Chen E.C.H."/>
            <person name="De La Providencia I."/>
            <person name="Hainaut M."/>
            <person name="Kuo A."/>
            <person name="Kohler A."/>
            <person name="Murat C."/>
            <person name="Tang N."/>
            <person name="Roy S."/>
            <person name="Loubradou J."/>
            <person name="Henrissat B."/>
            <person name="Grigoriev I.V."/>
            <person name="Corradi N."/>
            <person name="Roux C."/>
            <person name="Martin F.M."/>
        </authorList>
    </citation>
    <scope>NUCLEOTIDE SEQUENCE [LARGE SCALE GENOMIC DNA]</scope>
    <source>
        <strain evidence="2 3">DAOM 227022</strain>
    </source>
</reference>
<dbReference type="InterPro" id="IPR001310">
    <property type="entry name" value="Histidine_triad_HIT"/>
</dbReference>
<comment type="caution">
    <text evidence="2">The sequence shown here is derived from an EMBL/GenBank/DDBJ whole genome shotgun (WGS) entry which is preliminary data.</text>
</comment>
<feature type="domain" description="HIT" evidence="1">
    <location>
        <begin position="27"/>
        <end position="70"/>
    </location>
</feature>
<accession>A0A397S916</accession>
<dbReference type="SUPFAM" id="SSF54197">
    <property type="entry name" value="HIT-like"/>
    <property type="match status" value="2"/>
</dbReference>
<dbReference type="AlphaFoldDB" id="A0A397S916"/>
<dbReference type="InterPro" id="IPR011146">
    <property type="entry name" value="HIT-like"/>
</dbReference>
<dbReference type="Proteomes" id="UP000265703">
    <property type="component" value="Unassembled WGS sequence"/>
</dbReference>
<dbReference type="PANTHER" id="PTHR46648:SF1">
    <property type="entry name" value="ADENOSINE 5'-MONOPHOSPHORAMIDASE HNT1"/>
    <property type="match status" value="1"/>
</dbReference>
<dbReference type="GO" id="GO:0009117">
    <property type="term" value="P:nucleotide metabolic process"/>
    <property type="evidence" value="ECO:0007669"/>
    <property type="project" value="TreeGrafter"/>
</dbReference>
<evidence type="ECO:0000313" key="3">
    <source>
        <dbReference type="Proteomes" id="UP000265703"/>
    </source>
</evidence>
<gene>
    <name evidence="2" type="ORF">C1645_834753</name>
</gene>
<dbReference type="EMBL" id="QKYT01000626">
    <property type="protein sequence ID" value="RIA82833.1"/>
    <property type="molecule type" value="Genomic_DNA"/>
</dbReference>
<name>A0A397S916_9GLOM</name>
<evidence type="ECO:0000259" key="1">
    <source>
        <dbReference type="Pfam" id="PF01230"/>
    </source>
</evidence>
<protein>
    <recommendedName>
        <fullName evidence="1">HIT domain-containing protein</fullName>
    </recommendedName>
</protein>
<dbReference type="GO" id="GO:0003824">
    <property type="term" value="F:catalytic activity"/>
    <property type="evidence" value="ECO:0007669"/>
    <property type="project" value="InterPro"/>
</dbReference>
<dbReference type="Pfam" id="PF01230">
    <property type="entry name" value="HIT"/>
    <property type="match status" value="1"/>
</dbReference>
<evidence type="ECO:0000313" key="2">
    <source>
        <dbReference type="EMBL" id="RIA82833.1"/>
    </source>
</evidence>
<sequence length="268" mass="30587">MPKAQEYNNTMKNQRHHQNCPFCQWVKEKPKHTIEENQNYLSLVNISPDSEGHVLIITKAPRTNITELTSQDNLGTEGAARQTVFHFHLHVVPEREGNRGVGYLRKPRFIPSIESYQEIEKSLHTDQGVVKETDQVVVRLIDREQASDYGHMVIASKELDQNDLSQISEEVWNQVGEILQESVKKVEEQLNPGSLRTCLFLGKIGGLNEDSRFQVHLIPRYKSQVQEAKESIPIPSEVLEIAEKLRKADGEVKNDYGLCPECQQSYTG</sequence>
<keyword evidence="3" id="KW-1185">Reference proteome</keyword>
<organism evidence="2 3">
    <name type="scientific">Glomus cerebriforme</name>
    <dbReference type="NCBI Taxonomy" id="658196"/>
    <lineage>
        <taxon>Eukaryota</taxon>
        <taxon>Fungi</taxon>
        <taxon>Fungi incertae sedis</taxon>
        <taxon>Mucoromycota</taxon>
        <taxon>Glomeromycotina</taxon>
        <taxon>Glomeromycetes</taxon>
        <taxon>Glomerales</taxon>
        <taxon>Glomeraceae</taxon>
        <taxon>Glomus</taxon>
    </lineage>
</organism>
<dbReference type="InterPro" id="IPR036265">
    <property type="entry name" value="HIT-like_sf"/>
</dbReference>
<dbReference type="Gene3D" id="3.30.428.10">
    <property type="entry name" value="HIT-like"/>
    <property type="match status" value="2"/>
</dbReference>
<proteinExistence type="predicted"/>